<reference evidence="9 10" key="1">
    <citation type="submission" date="2017-03" db="EMBL/GenBank/DDBJ databases">
        <title>Maternal inheritance of bifidobacteria.</title>
        <authorList>
            <person name="Lugli G.A."/>
            <person name="Duranti S."/>
            <person name="Milani C."/>
            <person name="Mancabelli L."/>
        </authorList>
    </citation>
    <scope>NUCLEOTIDE SEQUENCE [LARGE SCALE GENOMIC DNA]</scope>
    <source>
        <strain evidence="9 10">1899B</strain>
    </source>
</reference>
<protein>
    <submittedName>
        <fullName evidence="9">Anion transporter</fullName>
    </submittedName>
</protein>
<comment type="subcellular location">
    <subcellularLocation>
        <location evidence="1">Cell membrane</location>
        <topology evidence="1">Multi-pass membrane protein</topology>
    </subcellularLocation>
</comment>
<dbReference type="Proteomes" id="UP000192666">
    <property type="component" value="Unassembled WGS sequence"/>
</dbReference>
<feature type="transmembrane region" description="Helical" evidence="7">
    <location>
        <begin position="95"/>
        <end position="115"/>
    </location>
</feature>
<dbReference type="AlphaFoldDB" id="A0A1V8PPB4"/>
<dbReference type="EMBL" id="NAQA01000003">
    <property type="protein sequence ID" value="OQM50575.1"/>
    <property type="molecule type" value="Genomic_DNA"/>
</dbReference>
<evidence type="ECO:0000256" key="5">
    <source>
        <dbReference type="ARBA" id="ARBA00022989"/>
    </source>
</evidence>
<keyword evidence="5 7" id="KW-1133">Transmembrane helix</keyword>
<feature type="transmembrane region" description="Helical" evidence="7">
    <location>
        <begin position="268"/>
        <end position="287"/>
    </location>
</feature>
<accession>A0A1V8PPB4</accession>
<keyword evidence="2" id="KW-0813">Transport</keyword>
<evidence type="ECO:0000256" key="4">
    <source>
        <dbReference type="ARBA" id="ARBA00022692"/>
    </source>
</evidence>
<dbReference type="InterPro" id="IPR004680">
    <property type="entry name" value="Cit_transptr-like_dom"/>
</dbReference>
<dbReference type="PROSITE" id="PS51257">
    <property type="entry name" value="PROKAR_LIPOPROTEIN"/>
    <property type="match status" value="1"/>
</dbReference>
<evidence type="ECO:0000256" key="2">
    <source>
        <dbReference type="ARBA" id="ARBA00022448"/>
    </source>
</evidence>
<sequence length="398" mass="43243">MRRLVVKILKNETILVVASILALISCFIVPPDKEYGGYIHASTISQLICLMLVVCGFQRIGVFRIIGSRLLHHVGTARGLVITLISLTYFSGMLITNDVALVTFIPFAIAVLTMAHMEEHAVLVGTLMTVGANVGSMLTPIGNAHNLYLKALTGMPSAEMIGIMAPYSVTAAVLLVLIACVAFGKKPVSEFSSIDGSGIEQNVLAPNSDQPRPDEIRVTGYGAGYGGWRTIVYCALFIVCLLAVSDFIPLWAMCVIVAVAFLFCDRRVFRNIDWGLPLTFCMFFIFIGNMKRVPEFYELAASLVGAHPLEVSVVSSQFISNVPTTLLLSGFCDQWRALIIGTNLGGMGTLIASMASLIGYKNVTRKYPDKKGRYLAVYSAVNVLFLIVLVGLSWIIEP</sequence>
<keyword evidence="4 7" id="KW-0812">Transmembrane</keyword>
<keyword evidence="3" id="KW-1003">Cell membrane</keyword>
<evidence type="ECO:0000256" key="6">
    <source>
        <dbReference type="ARBA" id="ARBA00023136"/>
    </source>
</evidence>
<dbReference type="GO" id="GO:0005886">
    <property type="term" value="C:plasma membrane"/>
    <property type="evidence" value="ECO:0007669"/>
    <property type="project" value="UniProtKB-SubCell"/>
</dbReference>
<feature type="transmembrane region" description="Helical" evidence="7">
    <location>
        <begin position="161"/>
        <end position="184"/>
    </location>
</feature>
<dbReference type="CDD" id="cd01117">
    <property type="entry name" value="YbiR_permease"/>
    <property type="match status" value="1"/>
</dbReference>
<proteinExistence type="predicted"/>
<name>A0A1V8PPB4_9BIFI</name>
<gene>
    <name evidence="9" type="ORF">B5782_0522</name>
</gene>
<evidence type="ECO:0000256" key="3">
    <source>
        <dbReference type="ARBA" id="ARBA00022475"/>
    </source>
</evidence>
<dbReference type="RefSeq" id="WP_080788313.1">
    <property type="nucleotide sequence ID" value="NZ_NAQA01000003.1"/>
</dbReference>
<dbReference type="GO" id="GO:0055085">
    <property type="term" value="P:transmembrane transport"/>
    <property type="evidence" value="ECO:0007669"/>
    <property type="project" value="InterPro"/>
</dbReference>
<dbReference type="Pfam" id="PF03600">
    <property type="entry name" value="CitMHS"/>
    <property type="match status" value="1"/>
</dbReference>
<keyword evidence="6 7" id="KW-0472">Membrane</keyword>
<feature type="transmembrane region" description="Helical" evidence="7">
    <location>
        <begin position="375"/>
        <end position="396"/>
    </location>
</feature>
<feature type="transmembrane region" description="Helical" evidence="7">
    <location>
        <begin position="231"/>
        <end position="262"/>
    </location>
</feature>
<feature type="transmembrane region" description="Helical" evidence="7">
    <location>
        <begin position="37"/>
        <end position="58"/>
    </location>
</feature>
<comment type="caution">
    <text evidence="9">The sequence shown here is derived from an EMBL/GenBank/DDBJ whole genome shotgun (WGS) entry which is preliminary data.</text>
</comment>
<evidence type="ECO:0000256" key="7">
    <source>
        <dbReference type="SAM" id="Phobius"/>
    </source>
</evidence>
<evidence type="ECO:0000313" key="10">
    <source>
        <dbReference type="Proteomes" id="UP000192666"/>
    </source>
</evidence>
<feature type="transmembrane region" description="Helical" evidence="7">
    <location>
        <begin position="122"/>
        <end position="141"/>
    </location>
</feature>
<dbReference type="PANTHER" id="PTHR43302:SF5">
    <property type="entry name" value="TRANSPORTER ARSB-RELATED"/>
    <property type="match status" value="1"/>
</dbReference>
<feature type="transmembrane region" description="Helical" evidence="7">
    <location>
        <begin position="339"/>
        <end position="363"/>
    </location>
</feature>
<feature type="domain" description="Citrate transporter-like" evidence="8">
    <location>
        <begin position="15"/>
        <end position="328"/>
    </location>
</feature>
<evidence type="ECO:0000259" key="8">
    <source>
        <dbReference type="Pfam" id="PF03600"/>
    </source>
</evidence>
<evidence type="ECO:0000313" key="9">
    <source>
        <dbReference type="EMBL" id="OQM50575.1"/>
    </source>
</evidence>
<feature type="transmembrane region" description="Helical" evidence="7">
    <location>
        <begin position="12"/>
        <end position="31"/>
    </location>
</feature>
<evidence type="ECO:0000256" key="1">
    <source>
        <dbReference type="ARBA" id="ARBA00004651"/>
    </source>
</evidence>
<dbReference type="PANTHER" id="PTHR43302">
    <property type="entry name" value="TRANSPORTER ARSB-RELATED"/>
    <property type="match status" value="1"/>
</dbReference>
<organism evidence="9 10">
    <name type="scientific">Bifidobacterium catenulatum</name>
    <dbReference type="NCBI Taxonomy" id="1686"/>
    <lineage>
        <taxon>Bacteria</taxon>
        <taxon>Bacillati</taxon>
        <taxon>Actinomycetota</taxon>
        <taxon>Actinomycetes</taxon>
        <taxon>Bifidobacteriales</taxon>
        <taxon>Bifidobacteriaceae</taxon>
        <taxon>Bifidobacterium</taxon>
    </lineage>
</organism>
<feature type="transmembrane region" description="Helical" evidence="7">
    <location>
        <begin position="70"/>
        <end position="89"/>
    </location>
</feature>